<dbReference type="InterPro" id="IPR050463">
    <property type="entry name" value="Gfo/Idh/MocA_oxidrdct_glycsds"/>
</dbReference>
<dbReference type="Proteomes" id="UP000199513">
    <property type="component" value="Unassembled WGS sequence"/>
</dbReference>
<feature type="domain" description="Gfo/Idh/MocA-like oxidoreductase bacterial type C-terminal" evidence="2">
    <location>
        <begin position="210"/>
        <end position="262"/>
    </location>
</feature>
<feature type="domain" description="Gfo/Idh/MocA-like oxidoreductase N-terminal" evidence="1">
    <location>
        <begin position="46"/>
        <end position="168"/>
    </location>
</feature>
<dbReference type="PANTHER" id="PTHR43818:SF5">
    <property type="entry name" value="OXIDOREDUCTASE FAMILY PROTEIN"/>
    <property type="match status" value="1"/>
</dbReference>
<evidence type="ECO:0000313" key="4">
    <source>
        <dbReference type="Proteomes" id="UP000199513"/>
    </source>
</evidence>
<dbReference type="InterPro" id="IPR043906">
    <property type="entry name" value="Gfo/Idh/MocA_OxRdtase_bact_C"/>
</dbReference>
<accession>A0A1I2D5F4</accession>
<feature type="domain" description="Gfo/Idh/MocA-like oxidoreductase bacterial type C-terminal" evidence="2">
    <location>
        <begin position="373"/>
        <end position="446"/>
    </location>
</feature>
<dbReference type="AlphaFoldDB" id="A0A1I2D5F4"/>
<dbReference type="EMBL" id="FONY01000006">
    <property type="protein sequence ID" value="SFE75752.1"/>
    <property type="molecule type" value="Genomic_DNA"/>
</dbReference>
<dbReference type="PANTHER" id="PTHR43818">
    <property type="entry name" value="BCDNA.GH03377"/>
    <property type="match status" value="1"/>
</dbReference>
<dbReference type="Pfam" id="PF01408">
    <property type="entry name" value="GFO_IDH_MocA"/>
    <property type="match status" value="1"/>
</dbReference>
<dbReference type="GO" id="GO:0000166">
    <property type="term" value="F:nucleotide binding"/>
    <property type="evidence" value="ECO:0007669"/>
    <property type="project" value="InterPro"/>
</dbReference>
<dbReference type="SUPFAM" id="SSF55347">
    <property type="entry name" value="Glyceraldehyde-3-phosphate dehydrogenase-like, C-terminal domain"/>
    <property type="match status" value="1"/>
</dbReference>
<organism evidence="3 4">
    <name type="scientific">Thermoflexibacter ruber</name>
    <dbReference type="NCBI Taxonomy" id="1003"/>
    <lineage>
        <taxon>Bacteria</taxon>
        <taxon>Pseudomonadati</taxon>
        <taxon>Bacteroidota</taxon>
        <taxon>Cytophagia</taxon>
        <taxon>Cytophagales</taxon>
        <taxon>Thermoflexibacteraceae</taxon>
        <taxon>Thermoflexibacter</taxon>
    </lineage>
</organism>
<dbReference type="RefSeq" id="WP_245763982.1">
    <property type="nucleotide sequence ID" value="NZ_FONY01000006.1"/>
</dbReference>
<reference evidence="3 4" key="1">
    <citation type="submission" date="2016-10" db="EMBL/GenBank/DDBJ databases">
        <authorList>
            <person name="de Groot N.N."/>
        </authorList>
    </citation>
    <scope>NUCLEOTIDE SEQUENCE [LARGE SCALE GENOMIC DNA]</scope>
    <source>
        <strain>GEY</strain>
        <strain evidence="4">DSM 9560</strain>
    </source>
</reference>
<dbReference type="Gene3D" id="3.30.360.10">
    <property type="entry name" value="Dihydrodipicolinate Reductase, domain 2"/>
    <property type="match status" value="1"/>
</dbReference>
<protein>
    <submittedName>
        <fullName evidence="3">Predicted dehydrogenase</fullName>
    </submittedName>
</protein>
<dbReference type="InterPro" id="IPR036291">
    <property type="entry name" value="NAD(P)-bd_dom_sf"/>
</dbReference>
<dbReference type="InterPro" id="IPR006311">
    <property type="entry name" value="TAT_signal"/>
</dbReference>
<dbReference type="Gene3D" id="3.40.50.720">
    <property type="entry name" value="NAD(P)-binding Rossmann-like Domain"/>
    <property type="match status" value="1"/>
</dbReference>
<evidence type="ECO:0000313" key="3">
    <source>
        <dbReference type="EMBL" id="SFE75752.1"/>
    </source>
</evidence>
<gene>
    <name evidence="3" type="ORF">SAMN04488541_100674</name>
</gene>
<dbReference type="Pfam" id="PF19051">
    <property type="entry name" value="GFO_IDH_MocA_C2"/>
    <property type="match status" value="2"/>
</dbReference>
<keyword evidence="4" id="KW-1185">Reference proteome</keyword>
<sequence length="450" mass="51013">MKMKAISRRKFLFDSSKLAATIGLVNLPLAESFANYKRVSPNDKVQIAVIGCRNIGWANLMSHNKLADVSCVAFCDVDANVLNQKATDFEKLTGKKVQLYEDYRKLLENKDIDAVLIGTPDHWHAIQMIDACSAGKDVYVEKPISVTIEEALAMVKATKRYNRVVQVGQQQRSGIHWQTVMDYIQSGKLGRIRNIKTWISNGNRGELPPLSEEAIPTGVNYDMWLGPAPLKPFHKYRFHGTFRFFWDYAGGLMTDWGVHLLDIAFGAMNVKTPKSVVASGGKFAYPTDMMETPDTMMTIYEFDNFLISWEHTFGSFKGLFDKHHGVAFYGENGYLVVDRNGWEVFPEIDNNSPAHMRKYKLEAMPYQRAGADDRDLHAANFVQCIKTRQKPICDIEIGANVAINAHLGNIAYRLGRKVYWDTTTNTFLKDPEAQAMTKRTYRKPWGLPSV</sequence>
<evidence type="ECO:0000259" key="2">
    <source>
        <dbReference type="Pfam" id="PF19051"/>
    </source>
</evidence>
<proteinExistence type="predicted"/>
<dbReference type="STRING" id="1003.SAMN04488541_100674"/>
<dbReference type="SUPFAM" id="SSF51735">
    <property type="entry name" value="NAD(P)-binding Rossmann-fold domains"/>
    <property type="match status" value="1"/>
</dbReference>
<name>A0A1I2D5F4_9BACT</name>
<evidence type="ECO:0000259" key="1">
    <source>
        <dbReference type="Pfam" id="PF01408"/>
    </source>
</evidence>
<dbReference type="PROSITE" id="PS51318">
    <property type="entry name" value="TAT"/>
    <property type="match status" value="1"/>
</dbReference>
<dbReference type="InterPro" id="IPR000683">
    <property type="entry name" value="Gfo/Idh/MocA-like_OxRdtase_N"/>
</dbReference>